<accession>A0A9W8TNY2</accession>
<evidence type="ECO:0000259" key="1">
    <source>
        <dbReference type="Pfam" id="PF01425"/>
    </source>
</evidence>
<comment type="caution">
    <text evidence="2">The sequence shown here is derived from an EMBL/GenBank/DDBJ whole genome shotgun (WGS) entry which is preliminary data.</text>
</comment>
<dbReference type="VEuPathDB" id="FungiDB:F4678DRAFT_439433"/>
<dbReference type="PANTHER" id="PTHR42678:SF34">
    <property type="entry name" value="OS04G0183300 PROTEIN"/>
    <property type="match status" value="1"/>
</dbReference>
<dbReference type="InterPro" id="IPR036928">
    <property type="entry name" value="AS_sf"/>
</dbReference>
<reference evidence="2" key="1">
    <citation type="submission" date="2022-07" db="EMBL/GenBank/DDBJ databases">
        <title>Genome Sequence of Xylaria arbuscula.</title>
        <authorList>
            <person name="Buettner E."/>
        </authorList>
    </citation>
    <scope>NUCLEOTIDE SEQUENCE</scope>
    <source>
        <strain evidence="2">VT107</strain>
    </source>
</reference>
<sequence length="443" mass="48566">MSAKCNLNILTATASDIRRLLESKDTTSVDLVELYLEQTEKHNHNGMKLNAIIETAPVESVLEVAKALDMERAQTGPRSNSFEMGTTAGSLALKGLKASTDATIAVLLRKAGCVVIGKSNLSEWGNSKGINVTSGWSAVGGQTLTPYVKGGINLNDRWMGHSPGVRAALYSIKETVGDVNMVGTQSGGAAFDSAGPLAKSVEDCADVMDILLPGRDFQKYLKRSWHGIKIAYLDYDVWQFPDSVCEKTPAFDEQHKIAMDEAMKKAESLGAKVAFNAHLMSIPDITHTYNTVTQGQIGRHQLRWVIERFLSLFNEPTMRTLKDLVEFNKNHAAKELPPDSEYDEGLKHLRKSTRDAVEKCLERADADVIMASGESLMTTIAANAGYPIASVPLGFSSYNGRPFGMEIMARNGEEGKIFEVMSAWEATFPEGRIPPPQLVEWEY</sequence>
<dbReference type="Proteomes" id="UP001148614">
    <property type="component" value="Unassembled WGS sequence"/>
</dbReference>
<dbReference type="Gene3D" id="3.90.1300.10">
    <property type="entry name" value="Amidase signature (AS) domain"/>
    <property type="match status" value="2"/>
</dbReference>
<proteinExistence type="predicted"/>
<dbReference type="InterPro" id="IPR023631">
    <property type="entry name" value="Amidase_dom"/>
</dbReference>
<dbReference type="Pfam" id="PF01425">
    <property type="entry name" value="Amidase"/>
    <property type="match status" value="1"/>
</dbReference>
<dbReference type="AlphaFoldDB" id="A0A9W8TNY2"/>
<dbReference type="EMBL" id="JANPWZ010000560">
    <property type="protein sequence ID" value="KAJ3575180.1"/>
    <property type="molecule type" value="Genomic_DNA"/>
</dbReference>
<evidence type="ECO:0000313" key="2">
    <source>
        <dbReference type="EMBL" id="KAJ3575180.1"/>
    </source>
</evidence>
<protein>
    <recommendedName>
        <fullName evidence="1">Amidase domain-containing protein</fullName>
    </recommendedName>
</protein>
<organism evidence="2 3">
    <name type="scientific">Xylaria arbuscula</name>
    <dbReference type="NCBI Taxonomy" id="114810"/>
    <lineage>
        <taxon>Eukaryota</taxon>
        <taxon>Fungi</taxon>
        <taxon>Dikarya</taxon>
        <taxon>Ascomycota</taxon>
        <taxon>Pezizomycotina</taxon>
        <taxon>Sordariomycetes</taxon>
        <taxon>Xylariomycetidae</taxon>
        <taxon>Xylariales</taxon>
        <taxon>Xylariaceae</taxon>
        <taxon>Xylaria</taxon>
    </lineage>
</organism>
<dbReference type="SUPFAM" id="SSF75304">
    <property type="entry name" value="Amidase signature (AS) enzymes"/>
    <property type="match status" value="1"/>
</dbReference>
<gene>
    <name evidence="2" type="ORF">NPX13_g4124</name>
</gene>
<keyword evidence="3" id="KW-1185">Reference proteome</keyword>
<feature type="domain" description="Amidase" evidence="1">
    <location>
        <begin position="83"/>
        <end position="127"/>
    </location>
</feature>
<dbReference type="PANTHER" id="PTHR42678">
    <property type="entry name" value="AMIDASE"/>
    <property type="match status" value="1"/>
</dbReference>
<name>A0A9W8TNY2_9PEZI</name>
<evidence type="ECO:0000313" key="3">
    <source>
        <dbReference type="Proteomes" id="UP001148614"/>
    </source>
</evidence>